<name>A0A8J2JB50_9HEXA</name>
<keyword evidence="1" id="KW-0732">Signal</keyword>
<reference evidence="2" key="1">
    <citation type="submission" date="2021-06" db="EMBL/GenBank/DDBJ databases">
        <authorList>
            <person name="Hodson N. C."/>
            <person name="Mongue J. A."/>
            <person name="Jaron S. K."/>
        </authorList>
    </citation>
    <scope>NUCLEOTIDE SEQUENCE</scope>
</reference>
<proteinExistence type="predicted"/>
<comment type="caution">
    <text evidence="2">The sequence shown here is derived from an EMBL/GenBank/DDBJ whole genome shotgun (WGS) entry which is preliminary data.</text>
</comment>
<evidence type="ECO:0000313" key="2">
    <source>
        <dbReference type="EMBL" id="CAG7717276.1"/>
    </source>
</evidence>
<protein>
    <submittedName>
        <fullName evidence="2">Uncharacterized protein</fullName>
    </submittedName>
</protein>
<dbReference type="Proteomes" id="UP000708208">
    <property type="component" value="Unassembled WGS sequence"/>
</dbReference>
<dbReference type="AlphaFoldDB" id="A0A8J2JB50"/>
<evidence type="ECO:0000313" key="3">
    <source>
        <dbReference type="Proteomes" id="UP000708208"/>
    </source>
</evidence>
<feature type="signal peptide" evidence="1">
    <location>
        <begin position="1"/>
        <end position="20"/>
    </location>
</feature>
<dbReference type="EMBL" id="CAJVCH010044357">
    <property type="protein sequence ID" value="CAG7717276.1"/>
    <property type="molecule type" value="Genomic_DNA"/>
</dbReference>
<sequence length="530" mass="59477">MRSNEVIILALFSVLFTASGAIVGLRPPEERDLFGVPGIDSDYQNDREIEILGIHTTEVWPGFLRNQSDFSDIFETTEIPQLLTTTEGEPEPTLLQTVGNNYTFLVVGLDIQDGRYMAQVRDGKIELDIIPGQGSEQEHENVSMTTSKYPPPQKILTETEEIIQKGREAINAYQLSTMQFRTQMNLNALHSLLPVFLTIENNMKLLLNSSIQDPETYSGKNGELEGDLIQAEAKLIGSRAVIQNISILPHSIHQQLLTAHGSLVNILNSQMEVLALPISRISETNPGLGTSTSTTPGPETTNPASIQEIKTFLRRELQGPVFDRDIADRIMNFMQRRLDTETRKEAFYYLFDILKTLQPTRDLLSARAMVLLQQYPAVARKLATFVPEVLSKAFTVQDKCLMPRPYLRQMVLDDTGLNGPVNLESTSICTSMIWNFRPVENGKYFVIWETNENVAIGIRDGQIIRGDYGSSLNSNPSFHWTLGLDSLEALQFIHRTTDLLLSADSSSYSTVQLKTYSRNDGGQNWLIETD</sequence>
<evidence type="ECO:0000256" key="1">
    <source>
        <dbReference type="SAM" id="SignalP"/>
    </source>
</evidence>
<keyword evidence="3" id="KW-1185">Reference proteome</keyword>
<feature type="chain" id="PRO_5035160717" evidence="1">
    <location>
        <begin position="21"/>
        <end position="530"/>
    </location>
</feature>
<gene>
    <name evidence="2" type="ORF">AFUS01_LOCUS6740</name>
</gene>
<organism evidence="2 3">
    <name type="scientific">Allacma fusca</name>
    <dbReference type="NCBI Taxonomy" id="39272"/>
    <lineage>
        <taxon>Eukaryota</taxon>
        <taxon>Metazoa</taxon>
        <taxon>Ecdysozoa</taxon>
        <taxon>Arthropoda</taxon>
        <taxon>Hexapoda</taxon>
        <taxon>Collembola</taxon>
        <taxon>Symphypleona</taxon>
        <taxon>Sminthuridae</taxon>
        <taxon>Allacma</taxon>
    </lineage>
</organism>
<accession>A0A8J2JB50</accession>